<organism evidence="10 11">
    <name type="scientific">Ignelater luminosus</name>
    <name type="common">Cucubano</name>
    <name type="synonym">Pyrophorus luminosus</name>
    <dbReference type="NCBI Taxonomy" id="2038154"/>
    <lineage>
        <taxon>Eukaryota</taxon>
        <taxon>Metazoa</taxon>
        <taxon>Ecdysozoa</taxon>
        <taxon>Arthropoda</taxon>
        <taxon>Hexapoda</taxon>
        <taxon>Insecta</taxon>
        <taxon>Pterygota</taxon>
        <taxon>Neoptera</taxon>
        <taxon>Endopterygota</taxon>
        <taxon>Coleoptera</taxon>
        <taxon>Polyphaga</taxon>
        <taxon>Elateriformia</taxon>
        <taxon>Elateroidea</taxon>
        <taxon>Elateridae</taxon>
        <taxon>Agrypninae</taxon>
        <taxon>Pyrophorini</taxon>
        <taxon>Ignelater</taxon>
    </lineage>
</organism>
<keyword evidence="2 8" id="KW-0812">Transmembrane</keyword>
<proteinExistence type="inferred from homology"/>
<dbReference type="SMART" id="SM00014">
    <property type="entry name" value="acidPPc"/>
    <property type="match status" value="1"/>
</dbReference>
<keyword evidence="4" id="KW-0256">Endoplasmic reticulum</keyword>
<dbReference type="Pfam" id="PF01569">
    <property type="entry name" value="PAP2"/>
    <property type="match status" value="1"/>
</dbReference>
<reference evidence="10" key="1">
    <citation type="submission" date="2019-08" db="EMBL/GenBank/DDBJ databases">
        <title>The genome of the North American firefly Photinus pyralis.</title>
        <authorList>
            <consortium name="Photinus pyralis genome working group"/>
            <person name="Fallon T.R."/>
            <person name="Sander Lower S.E."/>
            <person name="Weng J.-K."/>
        </authorList>
    </citation>
    <scope>NUCLEOTIDE SEQUENCE</scope>
    <source>
        <strain evidence="10">TRF0915ILg1</strain>
        <tissue evidence="10">Whole body</tissue>
    </source>
</reference>
<comment type="subcellular location">
    <subcellularLocation>
        <location evidence="1">Endoplasmic reticulum membrane</location>
        <topology evidence="1">Multi-pass membrane protein</topology>
    </subcellularLocation>
</comment>
<feature type="transmembrane region" description="Helical" evidence="8">
    <location>
        <begin position="242"/>
        <end position="260"/>
    </location>
</feature>
<accession>A0A8K0C661</accession>
<dbReference type="GO" id="GO:0005789">
    <property type="term" value="C:endoplasmic reticulum membrane"/>
    <property type="evidence" value="ECO:0007669"/>
    <property type="project" value="UniProtKB-SubCell"/>
</dbReference>
<evidence type="ECO:0000256" key="4">
    <source>
        <dbReference type="ARBA" id="ARBA00022824"/>
    </source>
</evidence>
<feature type="domain" description="Phosphatidic acid phosphatase type 2/haloperoxidase" evidence="9">
    <location>
        <begin position="85"/>
        <end position="198"/>
    </location>
</feature>
<gene>
    <name evidence="10" type="ORF">ILUMI_26182</name>
</gene>
<comment type="caution">
    <text evidence="10">The sequence shown here is derived from an EMBL/GenBank/DDBJ whole genome shotgun (WGS) entry which is preliminary data.</text>
</comment>
<feature type="transmembrane region" description="Helical" evidence="8">
    <location>
        <begin position="51"/>
        <end position="76"/>
    </location>
</feature>
<dbReference type="GO" id="GO:0006670">
    <property type="term" value="P:sphingosine metabolic process"/>
    <property type="evidence" value="ECO:0007669"/>
    <property type="project" value="TreeGrafter"/>
</dbReference>
<feature type="transmembrane region" description="Helical" evidence="8">
    <location>
        <begin position="207"/>
        <end position="230"/>
    </location>
</feature>
<dbReference type="EMBL" id="VTPC01091038">
    <property type="protein sequence ID" value="KAF2879994.1"/>
    <property type="molecule type" value="Genomic_DNA"/>
</dbReference>
<evidence type="ECO:0000313" key="11">
    <source>
        <dbReference type="Proteomes" id="UP000801492"/>
    </source>
</evidence>
<keyword evidence="3" id="KW-0378">Hydrolase</keyword>
<name>A0A8K0C661_IGNLU</name>
<dbReference type="PANTHER" id="PTHR14969">
    <property type="entry name" value="SPHINGOSINE-1-PHOSPHATE PHOSPHOHYDROLASE"/>
    <property type="match status" value="1"/>
</dbReference>
<dbReference type="InterPro" id="IPR036938">
    <property type="entry name" value="PAP2/HPO_sf"/>
</dbReference>
<evidence type="ECO:0000256" key="8">
    <source>
        <dbReference type="SAM" id="Phobius"/>
    </source>
</evidence>
<dbReference type="Gene3D" id="1.20.144.10">
    <property type="entry name" value="Phosphatidic acid phosphatase type 2/haloperoxidase"/>
    <property type="match status" value="1"/>
</dbReference>
<keyword evidence="5 8" id="KW-1133">Transmembrane helix</keyword>
<dbReference type="PANTHER" id="PTHR14969:SF28">
    <property type="entry name" value="DIHYDROSPHINGOSINE 1-PHOSPHATE PHOSPHATASE LCB3-RELATED"/>
    <property type="match status" value="1"/>
</dbReference>
<keyword evidence="11" id="KW-1185">Reference proteome</keyword>
<evidence type="ECO:0000256" key="2">
    <source>
        <dbReference type="ARBA" id="ARBA00022692"/>
    </source>
</evidence>
<dbReference type="SUPFAM" id="SSF48317">
    <property type="entry name" value="Acid phosphatase/Vanadium-dependent haloperoxidase"/>
    <property type="match status" value="1"/>
</dbReference>
<dbReference type="AlphaFoldDB" id="A0A8K0C661"/>
<sequence length="377" mass="43368">MEYIQYLKEPALVANIQKFFGIKLLNKSNAGHSEIARNTNNKKNFEITNQFWYYLFLFGTALGDEVFYSCFIPFWFWNIDGAVGRRVVLVWTIVMYIGQGIKDIIRWDRPGAPVVKLQTKWALEYGMPSTHAMVGVSIPFSVLLYTMDRYQYYTYVGLTAAVFWCSIICVSRLYLGMHTVLDIIAGLLLAILLMFPLVPLVDLMDNYFLTSPTAPFLVLVVSILMIVYYPNSGKWTPTRGDTAMIVSVCVGLLIGSWLNYQTGRMTVSELSPPYTILWPSSIMLVCLFLRTILGFLCVLLTRQLAKYSSYNFLCALLRENVDNLRKSENSLHNKHKNFVELSCKYFTCALIGFNTVYLLPHLFRLLRIERPTFYTEI</sequence>
<evidence type="ECO:0000313" key="10">
    <source>
        <dbReference type="EMBL" id="KAF2879994.1"/>
    </source>
</evidence>
<feature type="transmembrane region" description="Helical" evidence="8">
    <location>
        <begin position="280"/>
        <end position="300"/>
    </location>
</feature>
<evidence type="ECO:0000256" key="6">
    <source>
        <dbReference type="ARBA" id="ARBA00023136"/>
    </source>
</evidence>
<dbReference type="InterPro" id="IPR000326">
    <property type="entry name" value="PAP2/HPO"/>
</dbReference>
<evidence type="ECO:0000256" key="3">
    <source>
        <dbReference type="ARBA" id="ARBA00022801"/>
    </source>
</evidence>
<dbReference type="CDD" id="cd03388">
    <property type="entry name" value="PAP2_SPPase1"/>
    <property type="match status" value="1"/>
</dbReference>
<evidence type="ECO:0000256" key="5">
    <source>
        <dbReference type="ARBA" id="ARBA00022989"/>
    </source>
</evidence>
<dbReference type="Proteomes" id="UP000801492">
    <property type="component" value="Unassembled WGS sequence"/>
</dbReference>
<evidence type="ECO:0000256" key="7">
    <source>
        <dbReference type="ARBA" id="ARBA00038324"/>
    </source>
</evidence>
<dbReference type="GO" id="GO:0042392">
    <property type="term" value="F:sphingosine-1-phosphate phosphatase activity"/>
    <property type="evidence" value="ECO:0007669"/>
    <property type="project" value="TreeGrafter"/>
</dbReference>
<feature type="transmembrane region" description="Helical" evidence="8">
    <location>
        <begin position="152"/>
        <end position="175"/>
    </location>
</feature>
<evidence type="ECO:0000259" key="9">
    <source>
        <dbReference type="SMART" id="SM00014"/>
    </source>
</evidence>
<comment type="similarity">
    <text evidence="7">Belongs to the type 2 lipid phosphate phosphatase family.</text>
</comment>
<evidence type="ECO:0000256" key="1">
    <source>
        <dbReference type="ARBA" id="ARBA00004477"/>
    </source>
</evidence>
<keyword evidence="6 8" id="KW-0472">Membrane</keyword>
<feature type="transmembrane region" description="Helical" evidence="8">
    <location>
        <begin position="180"/>
        <end position="201"/>
    </location>
</feature>
<feature type="transmembrane region" description="Helical" evidence="8">
    <location>
        <begin position="125"/>
        <end position="146"/>
    </location>
</feature>
<protein>
    <recommendedName>
        <fullName evidence="9">Phosphatidic acid phosphatase type 2/haloperoxidase domain-containing protein</fullName>
    </recommendedName>
</protein>
<dbReference type="OrthoDB" id="301434at2759"/>
<feature type="transmembrane region" description="Helical" evidence="8">
    <location>
        <begin position="88"/>
        <end position="105"/>
    </location>
</feature>